<accession>A0A6L9STW7</accession>
<gene>
    <name evidence="1" type="ORF">GFD21_06765</name>
</gene>
<sequence>MATVASIDWLKWMQVNLLDQPGLADAYPNEWILSRCRVAAEMAVTESSNTEPRLQSGDLSEETFAYVVCSMVIRVMRWSRFKTESNGNYSYTEHDPQSNPPGYDASPNLYVSKREKQLLDGYADGRGPIGTVGLGVQRIYGL</sequence>
<dbReference type="RefSeq" id="WP_163197201.1">
    <property type="nucleotide sequence ID" value="NZ_WHZV01000005.1"/>
</dbReference>
<evidence type="ECO:0000313" key="2">
    <source>
        <dbReference type="Proteomes" id="UP000483293"/>
    </source>
</evidence>
<dbReference type="Proteomes" id="UP000483293">
    <property type="component" value="Unassembled WGS sequence"/>
</dbReference>
<protein>
    <recommendedName>
        <fullName evidence="3">Phage protein</fullName>
    </recommendedName>
</protein>
<organism evidence="1 2">
    <name type="scientific">Bifidobacterium platyrrhinorum</name>
    <dbReference type="NCBI Taxonomy" id="2661628"/>
    <lineage>
        <taxon>Bacteria</taxon>
        <taxon>Bacillati</taxon>
        <taxon>Actinomycetota</taxon>
        <taxon>Actinomycetes</taxon>
        <taxon>Bifidobacteriales</taxon>
        <taxon>Bifidobacteriaceae</taxon>
        <taxon>Bifidobacterium</taxon>
    </lineage>
</organism>
<dbReference type="EMBL" id="WHZV01000005">
    <property type="protein sequence ID" value="NEG55465.1"/>
    <property type="molecule type" value="Genomic_DNA"/>
</dbReference>
<name>A0A6L9STW7_9BIFI</name>
<evidence type="ECO:0008006" key="3">
    <source>
        <dbReference type="Google" id="ProtNLM"/>
    </source>
</evidence>
<reference evidence="1 2" key="1">
    <citation type="submission" date="2019-10" db="EMBL/GenBank/DDBJ databases">
        <title>Bifidobacterium from non-human primates.</title>
        <authorList>
            <person name="Modesto M."/>
        </authorList>
    </citation>
    <scope>NUCLEOTIDE SEQUENCE [LARGE SCALE GENOMIC DNA]</scope>
    <source>
        <strain evidence="1 2">SMA15</strain>
    </source>
</reference>
<evidence type="ECO:0000313" key="1">
    <source>
        <dbReference type="EMBL" id="NEG55465.1"/>
    </source>
</evidence>
<proteinExistence type="predicted"/>
<keyword evidence="2" id="KW-1185">Reference proteome</keyword>
<dbReference type="AlphaFoldDB" id="A0A6L9STW7"/>
<comment type="caution">
    <text evidence="1">The sequence shown here is derived from an EMBL/GenBank/DDBJ whole genome shotgun (WGS) entry which is preliminary data.</text>
</comment>